<keyword evidence="3" id="KW-0378">Hydrolase</keyword>
<keyword evidence="6" id="KW-1185">Reference proteome</keyword>
<evidence type="ECO:0000256" key="2">
    <source>
        <dbReference type="ARBA" id="ARBA00011915"/>
    </source>
</evidence>
<comment type="caution">
    <text evidence="5">The sequence shown here is derived from an EMBL/GenBank/DDBJ whole genome shotgun (WGS) entry which is preliminary data.</text>
</comment>
<protein>
    <recommendedName>
        <fullName evidence="2">3-hydroxyisobutyryl-CoA hydrolase</fullName>
        <ecNumber evidence="2">3.1.2.4</ecNumber>
    </recommendedName>
</protein>
<dbReference type="InterPro" id="IPR032259">
    <property type="entry name" value="HIBYL-CoA-H"/>
</dbReference>
<feature type="domain" description="Enoyl-CoA hydratase/isomerase" evidence="4">
    <location>
        <begin position="63"/>
        <end position="119"/>
    </location>
</feature>
<dbReference type="Pfam" id="PF16113">
    <property type="entry name" value="ECH_2"/>
    <property type="match status" value="1"/>
</dbReference>
<dbReference type="Proteomes" id="UP000034786">
    <property type="component" value="Unassembled WGS sequence"/>
</dbReference>
<dbReference type="GO" id="GO:0006574">
    <property type="term" value="P:L-valine catabolic process"/>
    <property type="evidence" value="ECO:0007669"/>
    <property type="project" value="TreeGrafter"/>
</dbReference>
<reference evidence="6" key="1">
    <citation type="submission" date="2015-02" db="EMBL/GenBank/DDBJ databases">
        <authorList>
            <person name="Ju K.-S."/>
            <person name="Doroghazi J.R."/>
            <person name="Metcalf W."/>
        </authorList>
    </citation>
    <scope>NUCLEOTIDE SEQUENCE [LARGE SCALE GENOMIC DNA]</scope>
    <source>
        <strain evidence="6">NRRL B-16380</strain>
    </source>
</reference>
<evidence type="ECO:0000313" key="6">
    <source>
        <dbReference type="Proteomes" id="UP000034786"/>
    </source>
</evidence>
<evidence type="ECO:0000256" key="3">
    <source>
        <dbReference type="ARBA" id="ARBA00022801"/>
    </source>
</evidence>
<dbReference type="GO" id="GO:0003860">
    <property type="term" value="F:3-hydroxyisobutyryl-CoA hydrolase activity"/>
    <property type="evidence" value="ECO:0007669"/>
    <property type="project" value="UniProtKB-EC"/>
</dbReference>
<dbReference type="PANTHER" id="PTHR43176">
    <property type="entry name" value="3-HYDROXYISOBUTYRYL-COA HYDROLASE-RELATED"/>
    <property type="match status" value="1"/>
</dbReference>
<gene>
    <name evidence="5" type="ORF">UK15_34450</name>
</gene>
<evidence type="ECO:0000313" key="5">
    <source>
        <dbReference type="EMBL" id="KJK34736.1"/>
    </source>
</evidence>
<organism evidence="5 6">
    <name type="scientific">Streptomyces variegatus</name>
    <dbReference type="NCBI Taxonomy" id="284040"/>
    <lineage>
        <taxon>Bacteria</taxon>
        <taxon>Bacillati</taxon>
        <taxon>Actinomycetota</taxon>
        <taxon>Actinomycetes</taxon>
        <taxon>Kitasatosporales</taxon>
        <taxon>Streptomycetaceae</taxon>
        <taxon>Streptomyces</taxon>
    </lineage>
</organism>
<dbReference type="PANTHER" id="PTHR43176:SF3">
    <property type="entry name" value="3-HYDROXYISOBUTYRYL-COA HYDROLASE, MITOCHONDRIAL"/>
    <property type="match status" value="1"/>
</dbReference>
<evidence type="ECO:0000256" key="1">
    <source>
        <dbReference type="ARBA" id="ARBA00001709"/>
    </source>
</evidence>
<comment type="catalytic activity">
    <reaction evidence="1">
        <text>3-hydroxy-2-methylpropanoyl-CoA + H2O = 3-hydroxy-2-methylpropanoate + CoA + H(+)</text>
        <dbReference type="Rhea" id="RHEA:20888"/>
        <dbReference type="ChEBI" id="CHEBI:11805"/>
        <dbReference type="ChEBI" id="CHEBI:15377"/>
        <dbReference type="ChEBI" id="CHEBI:15378"/>
        <dbReference type="ChEBI" id="CHEBI:57287"/>
        <dbReference type="ChEBI" id="CHEBI:57340"/>
        <dbReference type="EC" id="3.1.2.4"/>
    </reaction>
</comment>
<evidence type="ECO:0000259" key="4">
    <source>
        <dbReference type="Pfam" id="PF16113"/>
    </source>
</evidence>
<dbReference type="PATRIC" id="fig|284040.3.peg.5737"/>
<dbReference type="InterPro" id="IPR045004">
    <property type="entry name" value="ECH_dom"/>
</dbReference>
<dbReference type="InterPro" id="IPR029045">
    <property type="entry name" value="ClpP/crotonase-like_dom_sf"/>
</dbReference>
<dbReference type="EC" id="3.1.2.4" evidence="2"/>
<name>A0A0M2GGS9_9ACTN</name>
<dbReference type="RefSeq" id="WP_031143623.1">
    <property type="nucleotide sequence ID" value="NZ_JYJH01000039.1"/>
</dbReference>
<dbReference type="Gene3D" id="3.90.226.10">
    <property type="entry name" value="2-enoyl-CoA Hydratase, Chain A, domain 1"/>
    <property type="match status" value="1"/>
</dbReference>
<accession>A0A0M2GGS9</accession>
<dbReference type="STRING" id="284040.UK15_34450"/>
<dbReference type="AlphaFoldDB" id="A0A0M2GGS9"/>
<proteinExistence type="predicted"/>
<dbReference type="EMBL" id="JYJH01000039">
    <property type="protein sequence ID" value="KJK34736.1"/>
    <property type="molecule type" value="Genomic_DNA"/>
</dbReference>
<sequence>MVLLLRRLLPRPRPACSQVDVVVLTLLSGYSKVNPEEIGITSGCGGAAALCGRPPDAGVDALSASPQRLEITHALLARGRQQTLRECLDTELTLARTTIRTPDFLEGVRAALVDKDAVPPGNARRRVGRRCWPEHVRREQVLGADRGEAELVEISAWFDRL</sequence>
<dbReference type="SUPFAM" id="SSF52096">
    <property type="entry name" value="ClpP/crotonase"/>
    <property type="match status" value="1"/>
</dbReference>